<keyword evidence="8" id="KW-1185">Reference proteome</keyword>
<dbReference type="CDD" id="cd06581">
    <property type="entry name" value="TM_PBP1_LivM_like"/>
    <property type="match status" value="1"/>
</dbReference>
<dbReference type="OrthoDB" id="9789927at2"/>
<evidence type="ECO:0000256" key="6">
    <source>
        <dbReference type="SAM" id="Phobius"/>
    </source>
</evidence>
<protein>
    <submittedName>
        <fullName evidence="7">Amino acid/amide ABC transporter membrane protein 2, HAAT family</fullName>
    </submittedName>
</protein>
<sequence length="340" mass="37300">MEKRETQPIAKMKKSNPGRNYILFGFVLLLLPVLVELGIVQYSYITIIASILIYSIVSLGLNLLVGYSGLVSLGTAGFMGLGTYLAAYFTADLKLPFEVSLIISVAIPMVIGVITGLISLRIEGYYLAIATLAISEILRKVFVEFEFVTNGFSGKSASYPKLLGFFQLDRNLTYVLVVVVLVLVMLITHNFVNSYTGRALSTMRGSEAAAQAMGINIYRYRLLAFAVAVGFAALGGVMYMHFVKYTYPNTWTLAFSLNILAVIIIGGIRSIPGTIVGSFIVFGVPDLILKKLPVIGQIDGMAYIFNGLLIIIIILFYPMGLVHLWSDIKRKIFAGKRKGE</sequence>
<dbReference type="PANTHER" id="PTHR30482:SF10">
    <property type="entry name" value="HIGH-AFFINITY BRANCHED-CHAIN AMINO ACID TRANSPORT PROTEIN BRAE"/>
    <property type="match status" value="1"/>
</dbReference>
<dbReference type="STRING" id="1527.SAMN04489757_15517"/>
<evidence type="ECO:0000256" key="1">
    <source>
        <dbReference type="ARBA" id="ARBA00004651"/>
    </source>
</evidence>
<organism evidence="7 8">
    <name type="scientific">Anaerocolumna aminovalerica</name>
    <dbReference type="NCBI Taxonomy" id="1527"/>
    <lineage>
        <taxon>Bacteria</taxon>
        <taxon>Bacillati</taxon>
        <taxon>Bacillota</taxon>
        <taxon>Clostridia</taxon>
        <taxon>Lachnospirales</taxon>
        <taxon>Lachnospiraceae</taxon>
        <taxon>Anaerocolumna</taxon>
    </lineage>
</organism>
<feature type="transmembrane region" description="Helical" evidence="6">
    <location>
        <begin position="70"/>
        <end position="91"/>
    </location>
</feature>
<evidence type="ECO:0000256" key="2">
    <source>
        <dbReference type="ARBA" id="ARBA00022475"/>
    </source>
</evidence>
<evidence type="ECO:0000256" key="4">
    <source>
        <dbReference type="ARBA" id="ARBA00022989"/>
    </source>
</evidence>
<evidence type="ECO:0000256" key="5">
    <source>
        <dbReference type="ARBA" id="ARBA00023136"/>
    </source>
</evidence>
<gene>
    <name evidence="7" type="ORF">SAMN04489757_15517</name>
</gene>
<evidence type="ECO:0000313" key="7">
    <source>
        <dbReference type="EMBL" id="SFO64815.1"/>
    </source>
</evidence>
<dbReference type="EMBL" id="FOWD01000055">
    <property type="protein sequence ID" value="SFO64815.1"/>
    <property type="molecule type" value="Genomic_DNA"/>
</dbReference>
<name>A0A1I5IW71_9FIRM</name>
<feature type="transmembrane region" description="Helical" evidence="6">
    <location>
        <begin position="172"/>
        <end position="192"/>
    </location>
</feature>
<comment type="subcellular location">
    <subcellularLocation>
        <location evidence="1">Cell membrane</location>
        <topology evidence="1">Multi-pass membrane protein</topology>
    </subcellularLocation>
</comment>
<keyword evidence="4 6" id="KW-1133">Transmembrane helix</keyword>
<keyword evidence="5 6" id="KW-0472">Membrane</keyword>
<feature type="transmembrane region" description="Helical" evidence="6">
    <location>
        <begin position="303"/>
        <end position="325"/>
    </location>
</feature>
<dbReference type="RefSeq" id="WP_091688988.1">
    <property type="nucleotide sequence ID" value="NZ_BAABFM010000036.1"/>
</dbReference>
<dbReference type="InterPro" id="IPR001851">
    <property type="entry name" value="ABC_transp_permease"/>
</dbReference>
<reference evidence="7 8" key="1">
    <citation type="submission" date="2016-10" db="EMBL/GenBank/DDBJ databases">
        <authorList>
            <person name="de Groot N.N."/>
        </authorList>
    </citation>
    <scope>NUCLEOTIDE SEQUENCE [LARGE SCALE GENOMIC DNA]</scope>
    <source>
        <strain evidence="7 8">DSM 1283</strain>
    </source>
</reference>
<accession>A0A1I5IW71</accession>
<feature type="transmembrane region" description="Helical" evidence="6">
    <location>
        <begin position="45"/>
        <end position="65"/>
    </location>
</feature>
<dbReference type="PANTHER" id="PTHR30482">
    <property type="entry name" value="HIGH-AFFINITY BRANCHED-CHAIN AMINO ACID TRANSPORT SYSTEM PERMEASE"/>
    <property type="match status" value="1"/>
</dbReference>
<feature type="transmembrane region" description="Helical" evidence="6">
    <location>
        <begin position="97"/>
        <end position="118"/>
    </location>
</feature>
<dbReference type="GO" id="GO:0015658">
    <property type="term" value="F:branched-chain amino acid transmembrane transporter activity"/>
    <property type="evidence" value="ECO:0007669"/>
    <property type="project" value="InterPro"/>
</dbReference>
<dbReference type="InterPro" id="IPR043428">
    <property type="entry name" value="LivM-like"/>
</dbReference>
<keyword evidence="3 6" id="KW-0812">Transmembrane</keyword>
<dbReference type="AlphaFoldDB" id="A0A1I5IW71"/>
<dbReference type="Proteomes" id="UP000198806">
    <property type="component" value="Unassembled WGS sequence"/>
</dbReference>
<evidence type="ECO:0000256" key="3">
    <source>
        <dbReference type="ARBA" id="ARBA00022692"/>
    </source>
</evidence>
<proteinExistence type="predicted"/>
<dbReference type="GO" id="GO:0005886">
    <property type="term" value="C:plasma membrane"/>
    <property type="evidence" value="ECO:0007669"/>
    <property type="project" value="UniProtKB-SubCell"/>
</dbReference>
<keyword evidence="2" id="KW-1003">Cell membrane</keyword>
<feature type="transmembrane region" description="Helical" evidence="6">
    <location>
        <begin position="254"/>
        <end position="282"/>
    </location>
</feature>
<feature type="transmembrane region" description="Helical" evidence="6">
    <location>
        <begin position="21"/>
        <end position="39"/>
    </location>
</feature>
<feature type="transmembrane region" description="Helical" evidence="6">
    <location>
        <begin position="222"/>
        <end position="242"/>
    </location>
</feature>
<dbReference type="Pfam" id="PF02653">
    <property type="entry name" value="BPD_transp_2"/>
    <property type="match status" value="1"/>
</dbReference>
<evidence type="ECO:0000313" key="8">
    <source>
        <dbReference type="Proteomes" id="UP000198806"/>
    </source>
</evidence>